<keyword evidence="3" id="KW-1185">Reference proteome</keyword>
<organism evidence="2 3">
    <name type="scientific">Armillaria solidipes</name>
    <dbReference type="NCBI Taxonomy" id="1076256"/>
    <lineage>
        <taxon>Eukaryota</taxon>
        <taxon>Fungi</taxon>
        <taxon>Dikarya</taxon>
        <taxon>Basidiomycota</taxon>
        <taxon>Agaricomycotina</taxon>
        <taxon>Agaricomycetes</taxon>
        <taxon>Agaricomycetidae</taxon>
        <taxon>Agaricales</taxon>
        <taxon>Marasmiineae</taxon>
        <taxon>Physalacriaceae</taxon>
        <taxon>Armillaria</taxon>
    </lineage>
</organism>
<dbReference type="EMBL" id="KZ293442">
    <property type="protein sequence ID" value="PBK66058.1"/>
    <property type="molecule type" value="Genomic_DNA"/>
</dbReference>
<accession>A0A2H3BJ62</accession>
<dbReference type="Proteomes" id="UP000218334">
    <property type="component" value="Unassembled WGS sequence"/>
</dbReference>
<proteinExistence type="predicted"/>
<dbReference type="AlphaFoldDB" id="A0A2H3BJ62"/>
<keyword evidence="1" id="KW-0472">Membrane</keyword>
<name>A0A2H3BJ62_9AGAR</name>
<evidence type="ECO:0000313" key="2">
    <source>
        <dbReference type="EMBL" id="PBK66058.1"/>
    </source>
</evidence>
<feature type="transmembrane region" description="Helical" evidence="1">
    <location>
        <begin position="80"/>
        <end position="101"/>
    </location>
</feature>
<evidence type="ECO:0000313" key="3">
    <source>
        <dbReference type="Proteomes" id="UP000218334"/>
    </source>
</evidence>
<evidence type="ECO:0000256" key="1">
    <source>
        <dbReference type="SAM" id="Phobius"/>
    </source>
</evidence>
<gene>
    <name evidence="2" type="ORF">ARMSODRAFT_367907</name>
</gene>
<keyword evidence="1" id="KW-1133">Transmembrane helix</keyword>
<reference evidence="3" key="1">
    <citation type="journal article" date="2017" name="Nat. Ecol. Evol.">
        <title>Genome expansion and lineage-specific genetic innovations in the forest pathogenic fungi Armillaria.</title>
        <authorList>
            <person name="Sipos G."/>
            <person name="Prasanna A.N."/>
            <person name="Walter M.C."/>
            <person name="O'Connor E."/>
            <person name="Balint B."/>
            <person name="Krizsan K."/>
            <person name="Kiss B."/>
            <person name="Hess J."/>
            <person name="Varga T."/>
            <person name="Slot J."/>
            <person name="Riley R."/>
            <person name="Boka B."/>
            <person name="Rigling D."/>
            <person name="Barry K."/>
            <person name="Lee J."/>
            <person name="Mihaltcheva S."/>
            <person name="LaButti K."/>
            <person name="Lipzen A."/>
            <person name="Waldron R."/>
            <person name="Moloney N.M."/>
            <person name="Sperisen C."/>
            <person name="Kredics L."/>
            <person name="Vagvoelgyi C."/>
            <person name="Patrignani A."/>
            <person name="Fitzpatrick D."/>
            <person name="Nagy I."/>
            <person name="Doyle S."/>
            <person name="Anderson J.B."/>
            <person name="Grigoriev I.V."/>
            <person name="Gueldener U."/>
            <person name="Muensterkoetter M."/>
            <person name="Nagy L.G."/>
        </authorList>
    </citation>
    <scope>NUCLEOTIDE SEQUENCE [LARGE SCALE GENOMIC DNA]</scope>
    <source>
        <strain evidence="3">28-4</strain>
    </source>
</reference>
<protein>
    <submittedName>
        <fullName evidence="2">Uncharacterized protein</fullName>
    </submittedName>
</protein>
<keyword evidence="1" id="KW-0812">Transmembrane</keyword>
<sequence length="179" mass="20181">MNHVSFTSCPSFVAPSAGTFSRLSVIYLGVFKNSKTCCISNFPIYMPRLGWLDKGNAFESYKNRSFRLLDSSFKPPGSRLTPPSISICSLHVFIIMCFISYTSNRYKLCGKLISSSKQITRCREYTAWMKAVEAGMARITDVPYHCDPRVIPPHNNPLSAPGRCRPDCPYGRTRPRADH</sequence>